<comment type="caution">
    <text evidence="3">The sequence shown here is derived from an EMBL/GenBank/DDBJ whole genome shotgun (WGS) entry which is preliminary data.</text>
</comment>
<reference evidence="3" key="1">
    <citation type="submission" date="2023-01" db="EMBL/GenBank/DDBJ databases">
        <title>Biogeochemical cycle of methane in antarctic sediments.</title>
        <authorList>
            <person name="Roldan D.M."/>
            <person name="Menes R.J."/>
        </authorList>
    </citation>
    <scope>NUCLEOTIDE SEQUENCE [LARGE SCALE GENOMIC DNA]</scope>
    <source>
        <strain evidence="3">K-2018 MAG008</strain>
    </source>
</reference>
<dbReference type="EMBL" id="JAQSDF010000009">
    <property type="protein sequence ID" value="MDI1230480.1"/>
    <property type="molecule type" value="Genomic_DNA"/>
</dbReference>
<name>A0AA43Q2K0_9GAMM</name>
<evidence type="ECO:0000259" key="2">
    <source>
        <dbReference type="Pfam" id="PF07282"/>
    </source>
</evidence>
<dbReference type="AlphaFoldDB" id="A0AA43Q2K0"/>
<organism evidence="3 4">
    <name type="scientific">Candidatus Methylobacter titanis</name>
    <dbReference type="NCBI Taxonomy" id="3053457"/>
    <lineage>
        <taxon>Bacteria</taxon>
        <taxon>Pseudomonadati</taxon>
        <taxon>Pseudomonadota</taxon>
        <taxon>Gammaproteobacteria</taxon>
        <taxon>Methylococcales</taxon>
        <taxon>Methylococcaceae</taxon>
        <taxon>Methylobacter</taxon>
    </lineage>
</organism>
<gene>
    <name evidence="3" type="ORF">PSU93_04945</name>
</gene>
<dbReference type="Proteomes" id="UP001160519">
    <property type="component" value="Unassembled WGS sequence"/>
</dbReference>
<dbReference type="Pfam" id="PF07282">
    <property type="entry name" value="Cas12f1-like_TNB"/>
    <property type="match status" value="1"/>
</dbReference>
<proteinExistence type="predicted"/>
<keyword evidence="1" id="KW-0238">DNA-binding</keyword>
<feature type="domain" description="Cas12f1-like TNB" evidence="2">
    <location>
        <begin position="337"/>
        <end position="410"/>
    </location>
</feature>
<dbReference type="GO" id="GO:0003677">
    <property type="term" value="F:DNA binding"/>
    <property type="evidence" value="ECO:0007669"/>
    <property type="project" value="UniProtKB-KW"/>
</dbReference>
<sequence>MITQIAFSDNLNPGKFAALTEQAERLGVIRSEVWQRFGSINGVGLRDRTIRDNWLKQGKPFNVGATPWKQTLCDAIGDIKACREAAKFNVKQAIRRHSNDKDEQKRLYTLLKSDNYRDDRYLSRIMRKYYQRGHNHTYNQIIVRSDDYTVFVLAKKVWIKIPSLIKGKRIAIPLSTRVAPKGNLRIILRNNKVEVHYAADMMLSHDCGGQTIGVDKGYTEVLIDSDGVHHGVTLGAVLAKESDRLKLKYQRRNKLKAIAKKKPWVTQHNLGRKKLDKQAVNHQSSVRTLVHEAVNHVIDKAAVIVTEDLTSPIAGKKFSKNVSRRLSAWTKGVIAHAIENASRRRGSTVVYINAAYTSQMDSCDGSLSGKRCGEKFYRRLHGLQEVEQCRSNCRENGEVLQADVNAARNVLARLHDSEIGRWTPYKQVKSILLKRNSANRLKLLNQDSSCRLQDLSTESELSNEFVYI</sequence>
<accession>A0AA43Q2K0</accession>
<dbReference type="InterPro" id="IPR010095">
    <property type="entry name" value="Cas12f1-like_TNB"/>
</dbReference>
<dbReference type="NCBIfam" id="TIGR01766">
    <property type="entry name" value="IS200/IS605 family accessory protein TnpB-like domain"/>
    <property type="match status" value="1"/>
</dbReference>
<evidence type="ECO:0000256" key="1">
    <source>
        <dbReference type="ARBA" id="ARBA00023125"/>
    </source>
</evidence>
<evidence type="ECO:0000313" key="4">
    <source>
        <dbReference type="Proteomes" id="UP001160519"/>
    </source>
</evidence>
<keyword evidence="4" id="KW-1185">Reference proteome</keyword>
<evidence type="ECO:0000313" key="3">
    <source>
        <dbReference type="EMBL" id="MDI1230480.1"/>
    </source>
</evidence>
<protein>
    <submittedName>
        <fullName evidence="3">Transposase</fullName>
    </submittedName>
</protein>